<dbReference type="AlphaFoldDB" id="A0A7I7X772"/>
<protein>
    <submittedName>
        <fullName evidence="2">Uncharacterized protein</fullName>
    </submittedName>
</protein>
<feature type="transmembrane region" description="Helical" evidence="1">
    <location>
        <begin position="146"/>
        <end position="164"/>
    </location>
</feature>
<reference evidence="2 3" key="1">
    <citation type="journal article" date="2019" name="Emerg. Microbes Infect.">
        <title>Comprehensive subspecies identification of 175 nontuberculous mycobacteria species based on 7547 genomic profiles.</title>
        <authorList>
            <person name="Matsumoto Y."/>
            <person name="Kinjo T."/>
            <person name="Motooka D."/>
            <person name="Nabeya D."/>
            <person name="Jung N."/>
            <person name="Uechi K."/>
            <person name="Horii T."/>
            <person name="Iida T."/>
            <person name="Fujita J."/>
            <person name="Nakamura S."/>
        </authorList>
    </citation>
    <scope>NUCLEOTIDE SEQUENCE [LARGE SCALE GENOMIC DNA]</scope>
    <source>
        <strain evidence="2 3">JCM 13571</strain>
    </source>
</reference>
<name>A0A7I7X772_9MYCO</name>
<feature type="transmembrane region" description="Helical" evidence="1">
    <location>
        <begin position="16"/>
        <end position="33"/>
    </location>
</feature>
<evidence type="ECO:0000313" key="3">
    <source>
        <dbReference type="Proteomes" id="UP000467260"/>
    </source>
</evidence>
<evidence type="ECO:0000256" key="1">
    <source>
        <dbReference type="SAM" id="Phobius"/>
    </source>
</evidence>
<proteinExistence type="predicted"/>
<keyword evidence="3" id="KW-1185">Reference proteome</keyword>
<feature type="transmembrane region" description="Helical" evidence="1">
    <location>
        <begin position="106"/>
        <end position="126"/>
    </location>
</feature>
<organism evidence="2 3">
    <name type="scientific">Mycolicibacter hiberniae</name>
    <dbReference type="NCBI Taxonomy" id="29314"/>
    <lineage>
        <taxon>Bacteria</taxon>
        <taxon>Bacillati</taxon>
        <taxon>Actinomycetota</taxon>
        <taxon>Actinomycetes</taxon>
        <taxon>Mycobacteriales</taxon>
        <taxon>Mycobacteriaceae</taxon>
        <taxon>Mycolicibacter</taxon>
    </lineage>
</organism>
<sequence length="168" mass="18248">MLWAGCVVSMQRVKRLGWSAAATAAYAAVMLVLDRGMRKTGGPGIIPFELAGNRERTQQILDVWGPEGRRWARWSLWLDFGYMLTYGTAALLLIERTRSRHGHPIALRLLPIAAVAGDAVEGVALLRVLDGVDLDANARRARGAASVKFALLAIGLGYTITGAVHRRS</sequence>
<gene>
    <name evidence="2" type="ORF">MHIB_31150</name>
</gene>
<keyword evidence="1" id="KW-1133">Transmembrane helix</keyword>
<dbReference type="Proteomes" id="UP000467260">
    <property type="component" value="Chromosome"/>
</dbReference>
<evidence type="ECO:0000313" key="2">
    <source>
        <dbReference type="EMBL" id="BBZ24697.1"/>
    </source>
</evidence>
<dbReference type="KEGG" id="mhib:MHIB_31150"/>
<keyword evidence="1" id="KW-0472">Membrane</keyword>
<feature type="transmembrane region" description="Helical" evidence="1">
    <location>
        <begin position="74"/>
        <end position="94"/>
    </location>
</feature>
<keyword evidence="1" id="KW-0812">Transmembrane</keyword>
<dbReference type="EMBL" id="AP022609">
    <property type="protein sequence ID" value="BBZ24697.1"/>
    <property type="molecule type" value="Genomic_DNA"/>
</dbReference>
<accession>A0A7I7X772</accession>